<name>B7BEQ1_9BACT</name>
<gene>
    <name evidence="1" type="ORF">PRABACTJOHN_03530</name>
</gene>
<organism evidence="1 2">
    <name type="scientific">Parabacteroides johnsonii DSM 18315</name>
    <dbReference type="NCBI Taxonomy" id="537006"/>
    <lineage>
        <taxon>Bacteria</taxon>
        <taxon>Pseudomonadati</taxon>
        <taxon>Bacteroidota</taxon>
        <taxon>Bacteroidia</taxon>
        <taxon>Bacteroidales</taxon>
        <taxon>Tannerellaceae</taxon>
        <taxon>Parabacteroides</taxon>
    </lineage>
</organism>
<evidence type="ECO:0000313" key="1">
    <source>
        <dbReference type="EMBL" id="EEC95094.1"/>
    </source>
</evidence>
<dbReference type="AlphaFoldDB" id="B7BEQ1"/>
<accession>B7BEQ1</accession>
<dbReference type="Proteomes" id="UP000005510">
    <property type="component" value="Unassembled WGS sequence"/>
</dbReference>
<proteinExistence type="predicted"/>
<evidence type="ECO:0000313" key="2">
    <source>
        <dbReference type="Proteomes" id="UP000005510"/>
    </source>
</evidence>
<dbReference type="HOGENOM" id="CLU_988702_0_0_10"/>
<sequence length="282" mass="32950">VTPAWPEIYAFYESQNNVMIASLRIFITKHIDELTDISELDDTQKELLANSALLTSDFEMSVYDKLIKIFDGVTFKDANINSVDNAHFKSLLCANMLPYSTYYTTTIRDNHSDVLTYYVDKYLDECIIEIEELPTDMRLYKYLMRNPRVIGEKALSVVQHFLPHIVWDNELANITLPVVKNNIEKFDYDTEKNILVDSTNLPERLSFLIDLIEKYRDDFDIVTELIESLGDSYRSITDKSKKATIENNHMNEMFLGKLKTIGYISSYREDDDKLRVSHKRNY</sequence>
<dbReference type="EMBL" id="ABYH01000372">
    <property type="protein sequence ID" value="EEC95094.1"/>
    <property type="molecule type" value="Genomic_DNA"/>
</dbReference>
<dbReference type="STRING" id="537006.PRABACTJOHN_03530"/>
<feature type="non-terminal residue" evidence="1">
    <location>
        <position position="1"/>
    </location>
</feature>
<reference evidence="1 2" key="1">
    <citation type="submission" date="2008-10" db="EMBL/GenBank/DDBJ databases">
        <title>Draft genome sequence of Parabacteroides johnsonii (DSM 18315).</title>
        <authorList>
            <person name="Sudarsanam P."/>
            <person name="Ley R."/>
            <person name="Guruge J."/>
            <person name="Turnbaugh P.J."/>
            <person name="Mahowald M."/>
            <person name="Liep D."/>
            <person name="Gordon J."/>
        </authorList>
    </citation>
    <scope>NUCLEOTIDE SEQUENCE [LARGE SCALE GENOMIC DNA]</scope>
    <source>
        <strain evidence="1 2">DSM 18315</strain>
    </source>
</reference>
<comment type="caution">
    <text evidence="1">The sequence shown here is derived from an EMBL/GenBank/DDBJ whole genome shotgun (WGS) entry which is preliminary data.</text>
</comment>
<reference evidence="1 2" key="2">
    <citation type="submission" date="2008-10" db="EMBL/GenBank/DDBJ databases">
        <authorList>
            <person name="Fulton L."/>
            <person name="Clifton S."/>
            <person name="Fulton B."/>
            <person name="Xu J."/>
            <person name="Minx P."/>
            <person name="Pepin K.H."/>
            <person name="Johnson M."/>
            <person name="Bhonagiri V."/>
            <person name="Nash W.E."/>
            <person name="Mardis E.R."/>
            <person name="Wilson R.K."/>
        </authorList>
    </citation>
    <scope>NUCLEOTIDE SEQUENCE [LARGE SCALE GENOMIC DNA]</scope>
    <source>
        <strain evidence="1 2">DSM 18315</strain>
    </source>
</reference>
<protein>
    <submittedName>
        <fullName evidence="1">Uncharacterized protein</fullName>
    </submittedName>
</protein>